<reference evidence="5 6" key="1">
    <citation type="submission" date="2018-02" db="EMBL/GenBank/DDBJ databases">
        <title>A novel lanthanide dependent methylotroph, Methylotenera sp. La3113.</title>
        <authorList>
            <person name="Lv H."/>
            <person name="Tani A."/>
        </authorList>
    </citation>
    <scope>NUCLEOTIDE SEQUENCE [LARGE SCALE GENOMIC DNA]</scope>
    <source>
        <strain evidence="5 6">La3113</strain>
    </source>
</reference>
<dbReference type="RefSeq" id="WP_135278167.1">
    <property type="nucleotide sequence ID" value="NZ_PQVH01000010.1"/>
</dbReference>
<dbReference type="InterPro" id="IPR051685">
    <property type="entry name" value="Ycf3/AcsC/BcsC/TPR_MFPF"/>
</dbReference>
<dbReference type="SUPFAM" id="SSF48452">
    <property type="entry name" value="TPR-like"/>
    <property type="match status" value="1"/>
</dbReference>
<dbReference type="InterPro" id="IPR019734">
    <property type="entry name" value="TPR_rpt"/>
</dbReference>
<proteinExistence type="predicted"/>
<keyword evidence="4" id="KW-0812">Transmembrane</keyword>
<sequence length="505" mass="53034">MSLLIKALATAEKDKQKAEKSGRTDILPSDALSLSPLELEPDNAKAITNADESAVDKHAESFALAQDKSAFRSMDLSLAEEAGLIGADVKSKEDVPTKHLAQPASTKTKSKADAFNEAAMASVANLKAQADAAKGNQKAAASVFVANHAVKTASSRIALLLLGVAGALMILLGLQGYKYIKALGVSEVVVVTPAPPAANVAVVESEVSSALEDAAASQPAEVQSTMDNVSADGVAANPVQDSGAMVKPASEKLKQAAKVDEPMSAGEPAAGEAISTFQPPVSATARKLTKVDEAVRREPAATEPKEPLRLVSKAQASGVDPTLLAAYEAFNRGDDVSAQQKYRQVLQKDVRNVDALLGMAAIAQRQTRNMDALGWYRKVTEIEPRNSIAQSAMADLEANTDAVGAESKIKSMLARQPEAANLHAALGNLYATQNQWASAQAAYFSASQFAPISADYAFNLAISLEHLGKPKLALVQYQRALDLLNMTGAASPDRAQVEARVRALQ</sequence>
<dbReference type="PANTHER" id="PTHR44943">
    <property type="entry name" value="CELLULOSE SYNTHASE OPERON PROTEIN C"/>
    <property type="match status" value="1"/>
</dbReference>
<evidence type="ECO:0000313" key="6">
    <source>
        <dbReference type="Proteomes" id="UP000297706"/>
    </source>
</evidence>
<evidence type="ECO:0000256" key="1">
    <source>
        <dbReference type="ARBA" id="ARBA00022737"/>
    </source>
</evidence>
<dbReference type="AlphaFoldDB" id="A0A4Y9VRL4"/>
<dbReference type="OrthoDB" id="5612599at2"/>
<dbReference type="EMBL" id="PQVH01000010">
    <property type="protein sequence ID" value="TFW70992.1"/>
    <property type="molecule type" value="Genomic_DNA"/>
</dbReference>
<keyword evidence="4" id="KW-0472">Membrane</keyword>
<keyword evidence="6" id="KW-1185">Reference proteome</keyword>
<dbReference type="Gene3D" id="1.25.40.10">
    <property type="entry name" value="Tetratricopeptide repeat domain"/>
    <property type="match status" value="2"/>
</dbReference>
<gene>
    <name evidence="5" type="ORF">C3Y98_08620</name>
</gene>
<feature type="transmembrane region" description="Helical" evidence="4">
    <location>
        <begin position="157"/>
        <end position="177"/>
    </location>
</feature>
<name>A0A4Y9VRL4_9PROT</name>
<dbReference type="SMART" id="SM00028">
    <property type="entry name" value="TPR"/>
    <property type="match status" value="3"/>
</dbReference>
<feature type="compositionally biased region" description="Basic and acidic residues" evidence="3">
    <location>
        <begin position="14"/>
        <end position="23"/>
    </location>
</feature>
<evidence type="ECO:0000256" key="4">
    <source>
        <dbReference type="SAM" id="Phobius"/>
    </source>
</evidence>
<dbReference type="InterPro" id="IPR011990">
    <property type="entry name" value="TPR-like_helical_dom_sf"/>
</dbReference>
<dbReference type="PANTHER" id="PTHR44943:SF8">
    <property type="entry name" value="TPR REPEAT-CONTAINING PROTEIN MJ0263"/>
    <property type="match status" value="1"/>
</dbReference>
<keyword evidence="2" id="KW-0802">TPR repeat</keyword>
<evidence type="ECO:0000256" key="2">
    <source>
        <dbReference type="ARBA" id="ARBA00022803"/>
    </source>
</evidence>
<keyword evidence="4" id="KW-1133">Transmembrane helix</keyword>
<keyword evidence="1" id="KW-0677">Repeat</keyword>
<comment type="caution">
    <text evidence="5">The sequence shown here is derived from an EMBL/GenBank/DDBJ whole genome shotgun (WGS) entry which is preliminary data.</text>
</comment>
<accession>A0A4Y9VRL4</accession>
<evidence type="ECO:0000313" key="5">
    <source>
        <dbReference type="EMBL" id="TFW70992.1"/>
    </source>
</evidence>
<feature type="region of interest" description="Disordered" evidence="3">
    <location>
        <begin position="14"/>
        <end position="34"/>
    </location>
</feature>
<evidence type="ECO:0000256" key="3">
    <source>
        <dbReference type="SAM" id="MobiDB-lite"/>
    </source>
</evidence>
<organism evidence="5 6">
    <name type="scientific">Methylotenera oryzisoli</name>
    <dbReference type="NCBI Taxonomy" id="2080758"/>
    <lineage>
        <taxon>Bacteria</taxon>
        <taxon>Pseudomonadati</taxon>
        <taxon>Pseudomonadota</taxon>
        <taxon>Betaproteobacteria</taxon>
        <taxon>Nitrosomonadales</taxon>
        <taxon>Methylophilaceae</taxon>
        <taxon>Methylotenera</taxon>
    </lineage>
</organism>
<protein>
    <submittedName>
        <fullName evidence="5">Uncharacterized protein</fullName>
    </submittedName>
</protein>
<dbReference type="Proteomes" id="UP000297706">
    <property type="component" value="Unassembled WGS sequence"/>
</dbReference>